<protein>
    <submittedName>
        <fullName evidence="2">Autoantigen p27 domain-containing protein</fullName>
    </submittedName>
</protein>
<feature type="compositionally biased region" description="Basic and acidic residues" evidence="1">
    <location>
        <begin position="68"/>
        <end position="86"/>
    </location>
</feature>
<dbReference type="Proteomes" id="UP001218895">
    <property type="component" value="Chromosome"/>
</dbReference>
<sequence length="163" mass="18450">MKNPEDIMADYLLKGAKMLDKSCPECGLPLFNVKGETYCVVCRDYENKNTSAPAPNKNQALKSVVETEETKKTENVTYKKEPKDAEDISSQELKSVSKEKSGSAPHQRYVFDEILYNEISDAISALCRRIETEKEPRDCLCLMKSVNSGIDALKKLESYKKRL</sequence>
<dbReference type="AlphaFoldDB" id="A0AAF0FPE7"/>
<organism evidence="2 3">
    <name type="scientific">Methanomicrobium antiquum</name>
    <dbReference type="NCBI Taxonomy" id="487686"/>
    <lineage>
        <taxon>Archaea</taxon>
        <taxon>Methanobacteriati</taxon>
        <taxon>Methanobacteriota</taxon>
        <taxon>Stenosarchaea group</taxon>
        <taxon>Methanomicrobia</taxon>
        <taxon>Methanomicrobiales</taxon>
        <taxon>Methanomicrobiaceae</taxon>
        <taxon>Methanomicrobium</taxon>
    </lineage>
</organism>
<feature type="compositionally biased region" description="Polar residues" evidence="1">
    <location>
        <begin position="48"/>
        <end position="61"/>
    </location>
</feature>
<dbReference type="RefSeq" id="WP_278098901.1">
    <property type="nucleotide sequence ID" value="NZ_CP091092.1"/>
</dbReference>
<evidence type="ECO:0000313" key="3">
    <source>
        <dbReference type="Proteomes" id="UP001218895"/>
    </source>
</evidence>
<dbReference type="GeneID" id="79950305"/>
<proteinExistence type="predicted"/>
<accession>A0AAF0FPE7</accession>
<feature type="region of interest" description="Disordered" evidence="1">
    <location>
        <begin position="48"/>
        <end position="105"/>
    </location>
</feature>
<keyword evidence="3" id="KW-1185">Reference proteome</keyword>
<name>A0AAF0FPE7_9EURY</name>
<dbReference type="EMBL" id="CP091092">
    <property type="protein sequence ID" value="WFN36062.1"/>
    <property type="molecule type" value="Genomic_DNA"/>
</dbReference>
<gene>
    <name evidence="2" type="ORF">L1994_07865</name>
</gene>
<reference evidence="2" key="1">
    <citation type="submission" date="2022-01" db="EMBL/GenBank/DDBJ databases">
        <title>Complete genome of Methanomicrobium antiquum DSM 21220.</title>
        <authorList>
            <person name="Chen S.-C."/>
            <person name="You Y.-T."/>
            <person name="Zhou Y.-Z."/>
            <person name="Lai M.-C."/>
        </authorList>
    </citation>
    <scope>NUCLEOTIDE SEQUENCE</scope>
    <source>
        <strain evidence="2">DSM 21220</strain>
    </source>
</reference>
<evidence type="ECO:0000256" key="1">
    <source>
        <dbReference type="SAM" id="MobiDB-lite"/>
    </source>
</evidence>
<dbReference type="InterPro" id="IPR051888">
    <property type="entry name" value="UPF0148_domain"/>
</dbReference>
<dbReference type="KEGG" id="manq:L1994_07865"/>
<dbReference type="PANTHER" id="PTHR16537:SF1">
    <property type="entry name" value="PROTEIN ZNRD2"/>
    <property type="match status" value="1"/>
</dbReference>
<dbReference type="InterPro" id="IPR009563">
    <property type="entry name" value="SSSCA1"/>
</dbReference>
<dbReference type="Pfam" id="PF06677">
    <property type="entry name" value="Auto_anti-p27"/>
    <property type="match status" value="1"/>
</dbReference>
<evidence type="ECO:0000313" key="2">
    <source>
        <dbReference type="EMBL" id="WFN36062.1"/>
    </source>
</evidence>
<dbReference type="PANTHER" id="PTHR16537">
    <property type="entry name" value="SJOEGREN SYNDROME/SCLERODERMA AUTOANTIGEN 1"/>
    <property type="match status" value="1"/>
</dbReference>